<dbReference type="InterPro" id="IPR006638">
    <property type="entry name" value="Elp3/MiaA/NifB-like_rSAM"/>
</dbReference>
<feature type="domain" description="Radical SAM core" evidence="2">
    <location>
        <begin position="6"/>
        <end position="234"/>
    </location>
</feature>
<dbReference type="PANTHER" id="PTHR13932:SF5">
    <property type="entry name" value="RADICAL S-ADENOSYL METHIONINE DOMAIN-CONTAINING PROTEIN 1, MITOCHONDRIAL"/>
    <property type="match status" value="1"/>
</dbReference>
<protein>
    <submittedName>
        <fullName evidence="3">Coproporphyrinogen III oxidase family protein</fullName>
    </submittedName>
</protein>
<dbReference type="Proteomes" id="UP000823633">
    <property type="component" value="Unassembled WGS sequence"/>
</dbReference>
<name>A0A9D9EEK5_9SPIR</name>
<dbReference type="GO" id="GO:0004109">
    <property type="term" value="F:coproporphyrinogen oxidase activity"/>
    <property type="evidence" value="ECO:0007669"/>
    <property type="project" value="InterPro"/>
</dbReference>
<dbReference type="Pfam" id="PF06969">
    <property type="entry name" value="HemN_C"/>
    <property type="match status" value="1"/>
</dbReference>
<reference evidence="3" key="2">
    <citation type="journal article" date="2021" name="PeerJ">
        <title>Extensive microbial diversity within the chicken gut microbiome revealed by metagenomics and culture.</title>
        <authorList>
            <person name="Gilroy R."/>
            <person name="Ravi A."/>
            <person name="Getino M."/>
            <person name="Pursley I."/>
            <person name="Horton D.L."/>
            <person name="Alikhan N.F."/>
            <person name="Baker D."/>
            <person name="Gharbi K."/>
            <person name="Hall N."/>
            <person name="Watson M."/>
            <person name="Adriaenssens E.M."/>
            <person name="Foster-Nyarko E."/>
            <person name="Jarju S."/>
            <person name="Secka A."/>
            <person name="Antonio M."/>
            <person name="Oren A."/>
            <person name="Chaudhuri R.R."/>
            <person name="La Ragione R."/>
            <person name="Hildebrand F."/>
            <person name="Pallen M.J."/>
        </authorList>
    </citation>
    <scope>NUCLEOTIDE SEQUENCE</scope>
    <source>
        <strain evidence="3">11167</strain>
    </source>
</reference>
<dbReference type="SFLD" id="SFLDS00029">
    <property type="entry name" value="Radical_SAM"/>
    <property type="match status" value="1"/>
</dbReference>
<evidence type="ECO:0000256" key="1">
    <source>
        <dbReference type="ARBA" id="ARBA00006100"/>
    </source>
</evidence>
<dbReference type="InterPro" id="IPR007197">
    <property type="entry name" value="rSAM"/>
</dbReference>
<proteinExistence type="inferred from homology"/>
<organism evidence="3 4">
    <name type="scientific">Candidatus Aphodenecus pullistercoris</name>
    <dbReference type="NCBI Taxonomy" id="2840669"/>
    <lineage>
        <taxon>Bacteria</taxon>
        <taxon>Pseudomonadati</taxon>
        <taxon>Spirochaetota</taxon>
        <taxon>Spirochaetia</taxon>
        <taxon>Spirochaetales</taxon>
        <taxon>Candidatus Aphodenecus</taxon>
    </lineage>
</organism>
<dbReference type="GO" id="GO:0005737">
    <property type="term" value="C:cytoplasm"/>
    <property type="evidence" value="ECO:0007669"/>
    <property type="project" value="InterPro"/>
</dbReference>
<dbReference type="InterPro" id="IPR010723">
    <property type="entry name" value="HemN_C"/>
</dbReference>
<dbReference type="Gene3D" id="3.30.750.200">
    <property type="match status" value="1"/>
</dbReference>
<dbReference type="InterPro" id="IPR004559">
    <property type="entry name" value="HemW-like"/>
</dbReference>
<dbReference type="PANTHER" id="PTHR13932">
    <property type="entry name" value="COPROPORPHYRINIGEN III OXIDASE"/>
    <property type="match status" value="1"/>
</dbReference>
<dbReference type="InterPro" id="IPR034505">
    <property type="entry name" value="Coproporphyrinogen-III_oxidase"/>
</dbReference>
<dbReference type="SUPFAM" id="SSF102114">
    <property type="entry name" value="Radical SAM enzymes"/>
    <property type="match status" value="1"/>
</dbReference>
<dbReference type="EMBL" id="JADIMU010000054">
    <property type="protein sequence ID" value="MBO8443694.1"/>
    <property type="molecule type" value="Genomic_DNA"/>
</dbReference>
<comment type="caution">
    <text evidence="3">The sequence shown here is derived from an EMBL/GenBank/DDBJ whole genome shotgun (WGS) entry which is preliminary data.</text>
</comment>
<comment type="similarity">
    <text evidence="1">Belongs to the anaerobic coproporphyrinogen-III oxidase family. HemW subfamily.</text>
</comment>
<evidence type="ECO:0000259" key="2">
    <source>
        <dbReference type="PROSITE" id="PS51918"/>
    </source>
</evidence>
<reference evidence="3" key="1">
    <citation type="submission" date="2020-10" db="EMBL/GenBank/DDBJ databases">
        <authorList>
            <person name="Gilroy R."/>
        </authorList>
    </citation>
    <scope>NUCLEOTIDE SEQUENCE</scope>
    <source>
        <strain evidence="3">11167</strain>
    </source>
</reference>
<dbReference type="PROSITE" id="PS51918">
    <property type="entry name" value="RADICAL_SAM"/>
    <property type="match status" value="1"/>
</dbReference>
<dbReference type="SFLD" id="SFLDF00562">
    <property type="entry name" value="HemN-like__clustered_with_heat"/>
    <property type="match status" value="1"/>
</dbReference>
<accession>A0A9D9EEK5</accession>
<dbReference type="InterPro" id="IPR058240">
    <property type="entry name" value="rSAM_sf"/>
</dbReference>
<evidence type="ECO:0000313" key="4">
    <source>
        <dbReference type="Proteomes" id="UP000823633"/>
    </source>
</evidence>
<evidence type="ECO:0000313" key="3">
    <source>
        <dbReference type="EMBL" id="MBO8443694.1"/>
    </source>
</evidence>
<sequence length="376" mass="42561">MIREHLAEGRPLSLYIHVPFCAKRCDYCAFYSLGEGAWDRDLVDSYYSTLSAQLCELVKELDSPFDTIYIGGGNPILLGEERLCRLIETASRKGRAREVSMEINPENVTKSFDGLSSWLTRVSVGIQSFDGESLRILGRQSTPQAAHRALEILSSMDGLVLNADLMTNIPHRPLEVSLADIETLSRYSPEHISLYSLTFEEGTRLVAREHPKSEEEEAAELERLWDELAARGYEHYEVSAFARDGHYCLHNLVYWNLGQYIGLGPSAESSVGYGRVVSSREKDSLAEYLAHPSFDSVALTKEETVEEVVMTALRTKWGIDKAEFLRRFDQDFDSIFSSRVASLEEEWRLDTPESFRLTRQGLLVLDQIIVSLFLAL</sequence>
<gene>
    <name evidence="3" type="ORF">IAC42_08085</name>
</gene>
<dbReference type="SFLD" id="SFLDG01065">
    <property type="entry name" value="anaerobic_coproporphyrinogen-I"/>
    <property type="match status" value="1"/>
</dbReference>
<dbReference type="GO" id="GO:0051539">
    <property type="term" value="F:4 iron, 4 sulfur cluster binding"/>
    <property type="evidence" value="ECO:0007669"/>
    <property type="project" value="InterPro"/>
</dbReference>
<dbReference type="GO" id="GO:0006779">
    <property type="term" value="P:porphyrin-containing compound biosynthetic process"/>
    <property type="evidence" value="ECO:0007669"/>
    <property type="project" value="InterPro"/>
</dbReference>
<dbReference type="AlphaFoldDB" id="A0A9D9EEK5"/>
<dbReference type="SMART" id="SM00729">
    <property type="entry name" value="Elp3"/>
    <property type="match status" value="1"/>
</dbReference>
<dbReference type="Pfam" id="PF04055">
    <property type="entry name" value="Radical_SAM"/>
    <property type="match status" value="1"/>
</dbReference>